<name>A0A178MBX6_9PROT</name>
<reference evidence="1 2" key="1">
    <citation type="submission" date="2016-04" db="EMBL/GenBank/DDBJ databases">
        <title>Draft genome sequence of freshwater magnetotactic bacteria Magnetospirillum marisnigri SP-1 and Magnetospirillum moscoviense BB-1.</title>
        <authorList>
            <person name="Koziaeva V."/>
            <person name="Dziuba M.V."/>
            <person name="Ivanov T.M."/>
            <person name="Kuznetsov B."/>
            <person name="Grouzdev D.S."/>
        </authorList>
    </citation>
    <scope>NUCLEOTIDE SEQUENCE [LARGE SCALE GENOMIC DNA]</scope>
    <source>
        <strain evidence="1 2">BB-1</strain>
    </source>
</reference>
<dbReference type="STRING" id="1437059.A6A05_16220"/>
<dbReference type="Proteomes" id="UP000078543">
    <property type="component" value="Unassembled WGS sequence"/>
</dbReference>
<comment type="caution">
    <text evidence="1">The sequence shown here is derived from an EMBL/GenBank/DDBJ whole genome shotgun (WGS) entry which is preliminary data.</text>
</comment>
<gene>
    <name evidence="1" type="ORF">A6A05_16220</name>
</gene>
<proteinExistence type="predicted"/>
<organism evidence="1 2">
    <name type="scientific">Magnetospirillum moscoviense</name>
    <dbReference type="NCBI Taxonomy" id="1437059"/>
    <lineage>
        <taxon>Bacteria</taxon>
        <taxon>Pseudomonadati</taxon>
        <taxon>Pseudomonadota</taxon>
        <taxon>Alphaproteobacteria</taxon>
        <taxon>Rhodospirillales</taxon>
        <taxon>Rhodospirillaceae</taxon>
        <taxon>Magnetospirillum</taxon>
    </lineage>
</organism>
<sequence>MDHEKAFGLTPDDFQLLADAIDGEENPNCWSQEETMWSIHWLIGNGYWRTKRLGLGAMMEISLSTLNAIADLEDDNMRKLAVLGVRARKIREITGREPRDIWPDLANKPLQEVLEALQ</sequence>
<dbReference type="EMBL" id="LWQU01000175">
    <property type="protein sequence ID" value="OAN46300.1"/>
    <property type="molecule type" value="Genomic_DNA"/>
</dbReference>
<keyword evidence="2" id="KW-1185">Reference proteome</keyword>
<dbReference type="AlphaFoldDB" id="A0A178MBX6"/>
<accession>A0A178MBX6</accession>
<evidence type="ECO:0000313" key="1">
    <source>
        <dbReference type="EMBL" id="OAN46300.1"/>
    </source>
</evidence>
<evidence type="ECO:0000313" key="2">
    <source>
        <dbReference type="Proteomes" id="UP000078543"/>
    </source>
</evidence>
<protein>
    <submittedName>
        <fullName evidence="1">Uncharacterized protein</fullName>
    </submittedName>
</protein>
<dbReference type="RefSeq" id="WP_068503835.1">
    <property type="nucleotide sequence ID" value="NZ_LWQU01000175.1"/>
</dbReference>